<proteinExistence type="predicted"/>
<sequence>MTTFAILLGGAMRPTDRLVRQLDGARFIAADGGMRHAETLNVRPDLWVGDFDSVTPELVSRYAGIERETYPAEKALTDGEIAIAAAISRGASRLILVGALGGERTDHGMAHFVHATALAAQGWNVQLTSGDEEAYPLVGGQMTLNLPAGSLFSIIGFEDLTGLTIENARYPLENFFLPFGSSRTLSNVAEGAITIRLGTGRAMVFARPYDFSGV</sequence>
<dbReference type="InterPro" id="IPR036759">
    <property type="entry name" value="TPK_catalytic_sf"/>
</dbReference>
<dbReference type="NCBIfam" id="TIGR01378">
    <property type="entry name" value="thi_PPkinase"/>
    <property type="match status" value="1"/>
</dbReference>
<keyword evidence="4" id="KW-0067">ATP-binding</keyword>
<dbReference type="Pfam" id="PF04265">
    <property type="entry name" value="TPK_B1_binding"/>
    <property type="match status" value="1"/>
</dbReference>
<evidence type="ECO:0000256" key="2">
    <source>
        <dbReference type="ARBA" id="ARBA00022741"/>
    </source>
</evidence>
<dbReference type="RefSeq" id="WP_201663301.1">
    <property type="nucleotide sequence ID" value="NZ_JAEQNC010000015.1"/>
</dbReference>
<dbReference type="GO" id="GO:0016301">
    <property type="term" value="F:kinase activity"/>
    <property type="evidence" value="ECO:0007669"/>
    <property type="project" value="UniProtKB-KW"/>
</dbReference>
<dbReference type="InterPro" id="IPR053149">
    <property type="entry name" value="TPK"/>
</dbReference>
<evidence type="ECO:0000313" key="7">
    <source>
        <dbReference type="EMBL" id="MBL0374755.1"/>
    </source>
</evidence>
<keyword evidence="3" id="KW-0418">Kinase</keyword>
<dbReference type="GO" id="GO:0004788">
    <property type="term" value="F:thiamine diphosphokinase activity"/>
    <property type="evidence" value="ECO:0007669"/>
    <property type="project" value="UniProtKB-UniRule"/>
</dbReference>
<dbReference type="GO" id="GO:0030975">
    <property type="term" value="F:thiamine binding"/>
    <property type="evidence" value="ECO:0007669"/>
    <property type="project" value="InterPro"/>
</dbReference>
<dbReference type="AlphaFoldDB" id="A0A936YQA3"/>
<evidence type="ECO:0000259" key="6">
    <source>
        <dbReference type="SMART" id="SM00983"/>
    </source>
</evidence>
<dbReference type="Proteomes" id="UP000633219">
    <property type="component" value="Unassembled WGS sequence"/>
</dbReference>
<gene>
    <name evidence="7" type="ORF">JJB09_22335</name>
</gene>
<dbReference type="PANTHER" id="PTHR41299:SF1">
    <property type="entry name" value="THIAMINE PYROPHOSPHOKINASE"/>
    <property type="match status" value="1"/>
</dbReference>
<dbReference type="CDD" id="cd07995">
    <property type="entry name" value="TPK"/>
    <property type="match status" value="1"/>
</dbReference>
<dbReference type="GO" id="GO:0009229">
    <property type="term" value="P:thiamine diphosphate biosynthetic process"/>
    <property type="evidence" value="ECO:0007669"/>
    <property type="project" value="InterPro"/>
</dbReference>
<dbReference type="EMBL" id="JAEQNC010000015">
    <property type="protein sequence ID" value="MBL0374755.1"/>
    <property type="molecule type" value="Genomic_DNA"/>
</dbReference>
<name>A0A936YQA3_9HYPH</name>
<evidence type="ECO:0000256" key="1">
    <source>
        <dbReference type="ARBA" id="ARBA00022679"/>
    </source>
</evidence>
<dbReference type="GO" id="GO:0005524">
    <property type="term" value="F:ATP binding"/>
    <property type="evidence" value="ECO:0007669"/>
    <property type="project" value="UniProtKB-KW"/>
</dbReference>
<reference evidence="7" key="1">
    <citation type="submission" date="2021-01" db="EMBL/GenBank/DDBJ databases">
        <title>Rhizobium sp. strain KVB221 16S ribosomal RNA gene Genome sequencing and assembly.</title>
        <authorList>
            <person name="Kang M."/>
        </authorList>
    </citation>
    <scope>NUCLEOTIDE SEQUENCE</scope>
    <source>
        <strain evidence="7">KVB221</strain>
    </source>
</reference>
<dbReference type="EC" id="2.7.6.2" evidence="5"/>
<accession>A0A936YQA3</accession>
<dbReference type="GO" id="GO:0006772">
    <property type="term" value="P:thiamine metabolic process"/>
    <property type="evidence" value="ECO:0007669"/>
    <property type="project" value="UniProtKB-UniRule"/>
</dbReference>
<evidence type="ECO:0000313" key="8">
    <source>
        <dbReference type="Proteomes" id="UP000633219"/>
    </source>
</evidence>
<feature type="domain" description="Thiamin pyrophosphokinase thiamin-binding" evidence="6">
    <location>
        <begin position="140"/>
        <end position="203"/>
    </location>
</feature>
<keyword evidence="8" id="KW-1185">Reference proteome</keyword>
<dbReference type="InterPro" id="IPR007371">
    <property type="entry name" value="TPK_catalytic"/>
</dbReference>
<dbReference type="InterPro" id="IPR007373">
    <property type="entry name" value="Thiamin_PyroPKinase_B1-bd"/>
</dbReference>
<dbReference type="PANTHER" id="PTHR41299">
    <property type="entry name" value="THIAMINE PYROPHOSPHOKINASE"/>
    <property type="match status" value="1"/>
</dbReference>
<comment type="caution">
    <text evidence="7">The sequence shown here is derived from an EMBL/GenBank/DDBJ whole genome shotgun (WGS) entry which is preliminary data.</text>
</comment>
<protein>
    <recommendedName>
        <fullName evidence="5">Thiamine diphosphokinase</fullName>
        <ecNumber evidence="5">2.7.6.2</ecNumber>
    </recommendedName>
</protein>
<organism evidence="7 8">
    <name type="scientific">Rhizobium setariae</name>
    <dbReference type="NCBI Taxonomy" id="2801340"/>
    <lineage>
        <taxon>Bacteria</taxon>
        <taxon>Pseudomonadati</taxon>
        <taxon>Pseudomonadota</taxon>
        <taxon>Alphaproteobacteria</taxon>
        <taxon>Hyphomicrobiales</taxon>
        <taxon>Rhizobiaceae</taxon>
        <taxon>Rhizobium/Agrobacterium group</taxon>
        <taxon>Rhizobium</taxon>
    </lineage>
</organism>
<evidence type="ECO:0000256" key="5">
    <source>
        <dbReference type="NCBIfam" id="TIGR01378"/>
    </source>
</evidence>
<keyword evidence="2" id="KW-0547">Nucleotide-binding</keyword>
<evidence type="ECO:0000256" key="3">
    <source>
        <dbReference type="ARBA" id="ARBA00022777"/>
    </source>
</evidence>
<dbReference type="InterPro" id="IPR006282">
    <property type="entry name" value="Thi_PPkinase"/>
</dbReference>
<evidence type="ECO:0000256" key="4">
    <source>
        <dbReference type="ARBA" id="ARBA00022840"/>
    </source>
</evidence>
<dbReference type="SUPFAM" id="SSF63999">
    <property type="entry name" value="Thiamin pyrophosphokinase, catalytic domain"/>
    <property type="match status" value="1"/>
</dbReference>
<dbReference type="SMART" id="SM00983">
    <property type="entry name" value="TPK_B1_binding"/>
    <property type="match status" value="1"/>
</dbReference>
<keyword evidence="1 7" id="KW-0808">Transferase</keyword>
<dbReference type="Pfam" id="PF04263">
    <property type="entry name" value="TPK_catalytic"/>
    <property type="match status" value="1"/>
</dbReference>
<dbReference type="Gene3D" id="3.40.50.10240">
    <property type="entry name" value="Thiamin pyrophosphokinase, catalytic domain"/>
    <property type="match status" value="1"/>
</dbReference>